<evidence type="ECO:0000256" key="4">
    <source>
        <dbReference type="ARBA" id="ARBA00022833"/>
    </source>
</evidence>
<comment type="subcellular location">
    <subcellularLocation>
        <location evidence="1">Nucleus</location>
    </subcellularLocation>
</comment>
<comment type="caution">
    <text evidence="11">The sequence shown here is derived from an EMBL/GenBank/DDBJ whole genome shotgun (WGS) entry which is preliminary data.</text>
</comment>
<name>A0A507EBZ6_9FUNG</name>
<feature type="domain" description="GATA-type" evidence="10">
    <location>
        <begin position="591"/>
        <end position="625"/>
    </location>
</feature>
<dbReference type="GO" id="GO:0005634">
    <property type="term" value="C:nucleus"/>
    <property type="evidence" value="ECO:0007669"/>
    <property type="project" value="UniProtKB-SubCell"/>
</dbReference>
<feature type="domain" description="GATA-type" evidence="10">
    <location>
        <begin position="542"/>
        <end position="596"/>
    </location>
</feature>
<keyword evidence="5" id="KW-0805">Transcription regulation</keyword>
<dbReference type="PANTHER" id="PTHR10071">
    <property type="entry name" value="TRANSCRIPTION FACTOR GATA FAMILY MEMBER"/>
    <property type="match status" value="1"/>
</dbReference>
<dbReference type="GO" id="GO:0000978">
    <property type="term" value="F:RNA polymerase II cis-regulatory region sequence-specific DNA binding"/>
    <property type="evidence" value="ECO:0007669"/>
    <property type="project" value="TreeGrafter"/>
</dbReference>
<feature type="region of interest" description="Disordered" evidence="9">
    <location>
        <begin position="276"/>
        <end position="325"/>
    </location>
</feature>
<feature type="compositionally biased region" description="Polar residues" evidence="9">
    <location>
        <begin position="276"/>
        <end position="287"/>
    </location>
</feature>
<evidence type="ECO:0000256" key="6">
    <source>
        <dbReference type="ARBA" id="ARBA00023163"/>
    </source>
</evidence>
<dbReference type="GO" id="GO:0000981">
    <property type="term" value="F:DNA-binding transcription factor activity, RNA polymerase II-specific"/>
    <property type="evidence" value="ECO:0007669"/>
    <property type="project" value="TreeGrafter"/>
</dbReference>
<keyword evidence="6" id="KW-0804">Transcription</keyword>
<evidence type="ECO:0000256" key="3">
    <source>
        <dbReference type="ARBA" id="ARBA00022771"/>
    </source>
</evidence>
<dbReference type="Pfam" id="PF00320">
    <property type="entry name" value="GATA"/>
    <property type="match status" value="2"/>
</dbReference>
<feature type="compositionally biased region" description="Low complexity" evidence="9">
    <location>
        <begin position="313"/>
        <end position="325"/>
    </location>
</feature>
<evidence type="ECO:0000256" key="9">
    <source>
        <dbReference type="SAM" id="MobiDB-lite"/>
    </source>
</evidence>
<dbReference type="CDD" id="cd00202">
    <property type="entry name" value="ZnF_GATA"/>
    <property type="match status" value="1"/>
</dbReference>
<dbReference type="Gene3D" id="3.30.50.10">
    <property type="entry name" value="Erythroid Transcription Factor GATA-1, subunit A"/>
    <property type="match status" value="2"/>
</dbReference>
<organism evidence="11 12">
    <name type="scientific">Powellomyces hirtus</name>
    <dbReference type="NCBI Taxonomy" id="109895"/>
    <lineage>
        <taxon>Eukaryota</taxon>
        <taxon>Fungi</taxon>
        <taxon>Fungi incertae sedis</taxon>
        <taxon>Chytridiomycota</taxon>
        <taxon>Chytridiomycota incertae sedis</taxon>
        <taxon>Chytridiomycetes</taxon>
        <taxon>Spizellomycetales</taxon>
        <taxon>Powellomycetaceae</taxon>
        <taxon>Powellomyces</taxon>
    </lineage>
</organism>
<evidence type="ECO:0000256" key="1">
    <source>
        <dbReference type="ARBA" id="ARBA00004123"/>
    </source>
</evidence>
<dbReference type="GO" id="GO:0008270">
    <property type="term" value="F:zinc ion binding"/>
    <property type="evidence" value="ECO:0007669"/>
    <property type="project" value="UniProtKB-KW"/>
</dbReference>
<evidence type="ECO:0000256" key="2">
    <source>
        <dbReference type="ARBA" id="ARBA00022723"/>
    </source>
</evidence>
<dbReference type="AlphaFoldDB" id="A0A507EBZ6"/>
<dbReference type="SMART" id="SM00401">
    <property type="entry name" value="ZnF_GATA"/>
    <property type="match status" value="2"/>
</dbReference>
<evidence type="ECO:0000256" key="7">
    <source>
        <dbReference type="ARBA" id="ARBA00023242"/>
    </source>
</evidence>
<keyword evidence="2" id="KW-0479">Metal-binding</keyword>
<protein>
    <recommendedName>
        <fullName evidence="10">GATA-type domain-containing protein</fullName>
    </recommendedName>
</protein>
<dbReference type="STRING" id="109895.A0A507EBZ6"/>
<keyword evidence="3 8" id="KW-0863">Zinc-finger</keyword>
<evidence type="ECO:0000259" key="10">
    <source>
        <dbReference type="PROSITE" id="PS50114"/>
    </source>
</evidence>
<dbReference type="GO" id="GO:0000122">
    <property type="term" value="P:negative regulation of transcription by RNA polymerase II"/>
    <property type="evidence" value="ECO:0007669"/>
    <property type="project" value="TreeGrafter"/>
</dbReference>
<dbReference type="InterPro" id="IPR013088">
    <property type="entry name" value="Znf_NHR/GATA"/>
</dbReference>
<dbReference type="PANTHER" id="PTHR10071:SF281">
    <property type="entry name" value="BOX A-BINDING FACTOR-RELATED"/>
    <property type="match status" value="1"/>
</dbReference>
<dbReference type="PRINTS" id="PR00619">
    <property type="entry name" value="GATAZNFINGER"/>
</dbReference>
<reference evidence="11 12" key="1">
    <citation type="journal article" date="2019" name="Sci. Rep.">
        <title>Comparative genomics of chytrid fungi reveal insights into the obligate biotrophic and pathogenic lifestyle of Synchytrium endobioticum.</title>
        <authorList>
            <person name="van de Vossenberg B.T.L.H."/>
            <person name="Warris S."/>
            <person name="Nguyen H.D.T."/>
            <person name="van Gent-Pelzer M.P.E."/>
            <person name="Joly D.L."/>
            <person name="van de Geest H.C."/>
            <person name="Bonants P.J.M."/>
            <person name="Smith D.S."/>
            <person name="Levesque C.A."/>
            <person name="van der Lee T.A.J."/>
        </authorList>
    </citation>
    <scope>NUCLEOTIDE SEQUENCE [LARGE SCALE GENOMIC DNA]</scope>
    <source>
        <strain evidence="11 12">CBS 809.83</strain>
    </source>
</reference>
<feature type="compositionally biased region" description="Low complexity" evidence="9">
    <location>
        <begin position="294"/>
        <end position="303"/>
    </location>
</feature>
<keyword evidence="12" id="KW-1185">Reference proteome</keyword>
<accession>A0A507EBZ6</accession>
<dbReference type="SUPFAM" id="SSF57716">
    <property type="entry name" value="Glucocorticoid receptor-like (DNA-binding domain)"/>
    <property type="match status" value="2"/>
</dbReference>
<gene>
    <name evidence="11" type="ORF">PhCBS80983_g01190</name>
</gene>
<dbReference type="GO" id="GO:0045944">
    <property type="term" value="P:positive regulation of transcription by RNA polymerase II"/>
    <property type="evidence" value="ECO:0007669"/>
    <property type="project" value="TreeGrafter"/>
</dbReference>
<dbReference type="InterPro" id="IPR039355">
    <property type="entry name" value="Transcription_factor_GATA"/>
</dbReference>
<evidence type="ECO:0000256" key="8">
    <source>
        <dbReference type="PROSITE-ProRule" id="PRU00094"/>
    </source>
</evidence>
<feature type="region of interest" description="Disordered" evidence="9">
    <location>
        <begin position="447"/>
        <end position="478"/>
    </location>
</feature>
<dbReference type="PROSITE" id="PS50114">
    <property type="entry name" value="GATA_ZN_FINGER_2"/>
    <property type="match status" value="2"/>
</dbReference>
<evidence type="ECO:0000313" key="11">
    <source>
        <dbReference type="EMBL" id="TPX61306.1"/>
    </source>
</evidence>
<proteinExistence type="predicted"/>
<dbReference type="InterPro" id="IPR000679">
    <property type="entry name" value="Znf_GATA"/>
</dbReference>
<sequence>MPAIVLRVNSLDHESDFAPFARLNSSTEFAAAWKTCTKVKDTLENGSRLENLSWRLWHLHQVMVETKKMNYSQFKQISCKTTKKFGQQDSRVNKASLSPASQQKHLQKQLEKTIEQGYALAQQAAMLEQRGATMAEMDMERQLVKEIQAATAAIEGQQQQRELQQQLWTLDGMEMDAKTNANGVQPPAPTATLADYEMWMAELTVAAGLPPVDAEMLLSADDASLSMDLWSQEAFPSLDVNLTAPQPTATDIPVSAQNINTQQKCQTLAPQQQEHVQWSNFSSSTSVAPEAYPQQLQRHQQPQWTGPSVNNVAPTPTQTSSASSILSSSSAAGSAVSSSSLAAPTSSLLPPQYMPFAINDINAMNVAPQAYNTQTYIMGYQQYQPAPPAYVHYTAASTKPDQQPQQQQSQRQQPILPYELGSGASAYDLSGQQFGLGQANDLHRQQQQWLAKQLHQQPQQQQPTTPFQPAQLAPSVPLSTTPAAAAAAPVKALKAAAPKVPRRPSRLQTAPTPSAPKSKMQKQHKASHACGSASAYAGSGTGPTGNVCMNCEATSTPLWRRSDNDELLCNACGLYYKLHATHRPKTPLWRRDDAARTLCNACGLYVKLHGTNRPTSLRNDVVRKRVRAPEGHAAARKRKMEEL</sequence>
<keyword evidence="4" id="KW-0862">Zinc</keyword>
<evidence type="ECO:0000313" key="12">
    <source>
        <dbReference type="Proteomes" id="UP000318582"/>
    </source>
</evidence>
<dbReference type="InterPro" id="IPR013860">
    <property type="entry name" value="AreA_GATA"/>
</dbReference>
<evidence type="ECO:0000256" key="5">
    <source>
        <dbReference type="ARBA" id="ARBA00023015"/>
    </source>
</evidence>
<dbReference type="Pfam" id="PF08550">
    <property type="entry name" value="GATA_AreA"/>
    <property type="match status" value="1"/>
</dbReference>
<dbReference type="EMBL" id="QEAQ01000008">
    <property type="protein sequence ID" value="TPX61306.1"/>
    <property type="molecule type" value="Genomic_DNA"/>
</dbReference>
<keyword evidence="7" id="KW-0539">Nucleus</keyword>
<dbReference type="Proteomes" id="UP000318582">
    <property type="component" value="Unassembled WGS sequence"/>
</dbReference>
<feature type="region of interest" description="Disordered" evidence="9">
    <location>
        <begin position="494"/>
        <end position="527"/>
    </location>
</feature>